<evidence type="ECO:0000313" key="3">
    <source>
        <dbReference type="Proteomes" id="UP000295658"/>
    </source>
</evidence>
<keyword evidence="1" id="KW-0472">Membrane</keyword>
<dbReference type="AlphaFoldDB" id="A0A4R1QHF4"/>
<feature type="transmembrane region" description="Helical" evidence="1">
    <location>
        <begin position="7"/>
        <end position="25"/>
    </location>
</feature>
<protein>
    <submittedName>
        <fullName evidence="2">DUF2905 family protein</fullName>
    </submittedName>
</protein>
<sequence>MNSLPKTIMMIGAILIIIGFLMQFIKLGRLPGDIIIKKGNTTFYFPIVTSILLSIFLSLIFYILGRFR</sequence>
<feature type="transmembrane region" description="Helical" evidence="1">
    <location>
        <begin position="45"/>
        <end position="64"/>
    </location>
</feature>
<name>A0A4R1QHF4_9BACL</name>
<reference evidence="2 3" key="1">
    <citation type="submission" date="2019-03" db="EMBL/GenBank/DDBJ databases">
        <title>Genomic Encyclopedia of Type Strains, Phase IV (KMG-IV): sequencing the most valuable type-strain genomes for metagenomic binning, comparative biology and taxonomic classification.</title>
        <authorList>
            <person name="Goeker M."/>
        </authorList>
    </citation>
    <scope>NUCLEOTIDE SEQUENCE [LARGE SCALE GENOMIC DNA]</scope>
    <source>
        <strain evidence="2 3">DSM 24979</strain>
    </source>
</reference>
<comment type="caution">
    <text evidence="2">The sequence shown here is derived from an EMBL/GenBank/DDBJ whole genome shotgun (WGS) entry which is preliminary data.</text>
</comment>
<evidence type="ECO:0000256" key="1">
    <source>
        <dbReference type="SAM" id="Phobius"/>
    </source>
</evidence>
<keyword evidence="1" id="KW-0812">Transmembrane</keyword>
<dbReference type="InterPro" id="IPR021320">
    <property type="entry name" value="DUF2905"/>
</dbReference>
<organism evidence="2 3">
    <name type="scientific">Thermolongibacillus altinsuensis</name>
    <dbReference type="NCBI Taxonomy" id="575256"/>
    <lineage>
        <taxon>Bacteria</taxon>
        <taxon>Bacillati</taxon>
        <taxon>Bacillota</taxon>
        <taxon>Bacilli</taxon>
        <taxon>Bacillales</taxon>
        <taxon>Anoxybacillaceae</taxon>
        <taxon>Thermolongibacillus</taxon>
    </lineage>
</organism>
<dbReference type="PANTHER" id="PTHR36443">
    <property type="entry name" value="BSR5223 PROTEIN"/>
    <property type="match status" value="1"/>
</dbReference>
<proteinExistence type="predicted"/>
<dbReference type="Proteomes" id="UP000295658">
    <property type="component" value="Unassembled WGS sequence"/>
</dbReference>
<evidence type="ECO:0000313" key="2">
    <source>
        <dbReference type="EMBL" id="TCL51960.1"/>
    </source>
</evidence>
<dbReference type="RefSeq" id="WP_132947655.1">
    <property type="nucleotide sequence ID" value="NZ_BSVG01000001.1"/>
</dbReference>
<gene>
    <name evidence="2" type="ORF">EDD69_103206</name>
</gene>
<keyword evidence="3" id="KW-1185">Reference proteome</keyword>
<dbReference type="EMBL" id="SLUL01000003">
    <property type="protein sequence ID" value="TCL51960.1"/>
    <property type="molecule type" value="Genomic_DNA"/>
</dbReference>
<keyword evidence="1" id="KW-1133">Transmembrane helix</keyword>
<dbReference type="Pfam" id="PF11146">
    <property type="entry name" value="DUF2905"/>
    <property type="match status" value="1"/>
</dbReference>
<dbReference type="PANTHER" id="PTHR36443:SF1">
    <property type="entry name" value="BSR5223 PROTEIN"/>
    <property type="match status" value="1"/>
</dbReference>
<accession>A0A4R1QHF4</accession>